<dbReference type="GO" id="GO:0005886">
    <property type="term" value="C:plasma membrane"/>
    <property type="evidence" value="ECO:0007669"/>
    <property type="project" value="TreeGrafter"/>
</dbReference>
<evidence type="ECO:0000256" key="3">
    <source>
        <dbReference type="ARBA" id="ARBA00022527"/>
    </source>
</evidence>
<keyword evidence="15" id="KW-0675">Receptor</keyword>
<evidence type="ECO:0000256" key="2">
    <source>
        <dbReference type="ARBA" id="ARBA00012513"/>
    </source>
</evidence>
<reference evidence="22" key="2">
    <citation type="submission" date="2018-05" db="EMBL/GenBank/DDBJ databases">
        <title>OmerRS3 (Oryza meridionalis Reference Sequence Version 3).</title>
        <authorList>
            <person name="Zhang J."/>
            <person name="Kudrna D."/>
            <person name="Lee S."/>
            <person name="Talag J."/>
            <person name="Welchert J."/>
            <person name="Wing R.A."/>
        </authorList>
    </citation>
    <scope>NUCLEOTIDE SEQUENCE [LARGE SCALE GENOMIC DNA]</scope>
    <source>
        <strain evidence="22">cv. OR44</strain>
    </source>
</reference>
<dbReference type="Gene3D" id="2.60.120.430">
    <property type="entry name" value="Galactose-binding lectin"/>
    <property type="match status" value="1"/>
</dbReference>
<dbReference type="InterPro" id="IPR011009">
    <property type="entry name" value="Kinase-like_dom_sf"/>
</dbReference>
<evidence type="ECO:0000256" key="1">
    <source>
        <dbReference type="ARBA" id="ARBA00004167"/>
    </source>
</evidence>
<evidence type="ECO:0000256" key="4">
    <source>
        <dbReference type="ARBA" id="ARBA00022553"/>
    </source>
</evidence>
<keyword evidence="10" id="KW-0547">Nucleotide-binding</keyword>
<evidence type="ECO:0000313" key="22">
    <source>
        <dbReference type="EnsemblPlants" id="OMERI05G08120.9"/>
    </source>
</evidence>
<evidence type="ECO:0000256" key="9">
    <source>
        <dbReference type="ARBA" id="ARBA00022737"/>
    </source>
</evidence>
<keyword evidence="3" id="KW-0723">Serine/threonine-protein kinase</keyword>
<evidence type="ECO:0000256" key="12">
    <source>
        <dbReference type="ARBA" id="ARBA00022840"/>
    </source>
</evidence>
<evidence type="ECO:0000256" key="17">
    <source>
        <dbReference type="ARBA" id="ARBA00047899"/>
    </source>
</evidence>
<dbReference type="FunFam" id="1.10.510.10:FF:000044">
    <property type="entry name" value="Putative LRR receptor-like serine/threonine-protein kinase"/>
    <property type="match status" value="1"/>
</dbReference>
<evidence type="ECO:0000256" key="10">
    <source>
        <dbReference type="ARBA" id="ARBA00022741"/>
    </source>
</evidence>
<dbReference type="SUPFAM" id="SSF56112">
    <property type="entry name" value="Protein kinase-like (PK-like)"/>
    <property type="match status" value="1"/>
</dbReference>
<feature type="region of interest" description="Disordered" evidence="19">
    <location>
        <begin position="870"/>
        <end position="891"/>
    </location>
</feature>
<evidence type="ECO:0000256" key="18">
    <source>
        <dbReference type="ARBA" id="ARBA00048679"/>
    </source>
</evidence>
<dbReference type="InterPro" id="IPR000719">
    <property type="entry name" value="Prot_kinase_dom"/>
</dbReference>
<evidence type="ECO:0000256" key="15">
    <source>
        <dbReference type="ARBA" id="ARBA00023170"/>
    </source>
</evidence>
<keyword evidence="12" id="KW-0067">ATP-binding</keyword>
<keyword evidence="11" id="KW-0418">Kinase</keyword>
<keyword evidence="4" id="KW-0597">Phosphoprotein</keyword>
<comment type="catalytic activity">
    <reaction evidence="17">
        <text>L-threonyl-[protein] + ATP = O-phospho-L-threonyl-[protein] + ADP + H(+)</text>
        <dbReference type="Rhea" id="RHEA:46608"/>
        <dbReference type="Rhea" id="RHEA-COMP:11060"/>
        <dbReference type="Rhea" id="RHEA-COMP:11605"/>
        <dbReference type="ChEBI" id="CHEBI:15378"/>
        <dbReference type="ChEBI" id="CHEBI:30013"/>
        <dbReference type="ChEBI" id="CHEBI:30616"/>
        <dbReference type="ChEBI" id="CHEBI:61977"/>
        <dbReference type="ChEBI" id="CHEBI:456216"/>
        <dbReference type="EC" id="2.7.11.1"/>
    </reaction>
</comment>
<evidence type="ECO:0000313" key="23">
    <source>
        <dbReference type="Proteomes" id="UP000008021"/>
    </source>
</evidence>
<dbReference type="InterPro" id="IPR008271">
    <property type="entry name" value="Ser/Thr_kinase_AS"/>
</dbReference>
<keyword evidence="6" id="KW-0808">Transferase</keyword>
<feature type="domain" description="Protein kinase" evidence="21">
    <location>
        <begin position="562"/>
        <end position="839"/>
    </location>
</feature>
<protein>
    <recommendedName>
        <fullName evidence="2">non-specific serine/threonine protein kinase</fullName>
        <ecNumber evidence="2">2.7.11.1</ecNumber>
    </recommendedName>
</protein>
<dbReference type="GO" id="GO:0004674">
    <property type="term" value="F:protein serine/threonine kinase activity"/>
    <property type="evidence" value="ECO:0007669"/>
    <property type="project" value="UniProtKB-KW"/>
</dbReference>
<evidence type="ECO:0000259" key="21">
    <source>
        <dbReference type="PROSITE" id="PS50011"/>
    </source>
</evidence>
<evidence type="ECO:0000256" key="14">
    <source>
        <dbReference type="ARBA" id="ARBA00023136"/>
    </source>
</evidence>
<keyword evidence="13 20" id="KW-1133">Transmembrane helix</keyword>
<evidence type="ECO:0000256" key="8">
    <source>
        <dbReference type="ARBA" id="ARBA00022729"/>
    </source>
</evidence>
<dbReference type="CDD" id="cd14066">
    <property type="entry name" value="STKc_IRAK"/>
    <property type="match status" value="1"/>
</dbReference>
<dbReference type="Gene3D" id="3.80.10.10">
    <property type="entry name" value="Ribonuclease Inhibitor"/>
    <property type="match status" value="2"/>
</dbReference>
<keyword evidence="14 20" id="KW-0472">Membrane</keyword>
<dbReference type="InterPro" id="IPR032675">
    <property type="entry name" value="LRR_dom_sf"/>
</dbReference>
<dbReference type="InterPro" id="IPR001245">
    <property type="entry name" value="Ser-Thr/Tyr_kinase_cat_dom"/>
</dbReference>
<dbReference type="Gramene" id="OMERI05G08120.9">
    <property type="protein sequence ID" value="OMERI05G08120.9"/>
    <property type="gene ID" value="OMERI05G08120"/>
</dbReference>
<dbReference type="Proteomes" id="UP000008021">
    <property type="component" value="Chromosome 5"/>
</dbReference>
<dbReference type="InterPro" id="IPR051824">
    <property type="entry name" value="LRR_Rcpt-Like_S/T_Kinase"/>
</dbReference>
<dbReference type="Gene3D" id="3.30.200.20">
    <property type="entry name" value="Phosphorylase Kinase, domain 1"/>
    <property type="match status" value="1"/>
</dbReference>
<evidence type="ECO:0000256" key="6">
    <source>
        <dbReference type="ARBA" id="ARBA00022679"/>
    </source>
</evidence>
<dbReference type="EnsemblPlants" id="OMERI05G08120.9">
    <property type="protein sequence ID" value="OMERI05G08120.9"/>
    <property type="gene ID" value="OMERI05G08120"/>
</dbReference>
<keyword evidence="9" id="KW-0677">Repeat</keyword>
<sequence>MDGESGGGGGEVWIGSRCVVSALNTIMGRWGLTAPSEWNISGEPCSGVASDNSDWDNYPKDPAIKCDCSSNDNTICHIIKLRVRKLNVVGRIPAELQNLTFLQDLGLGFNPLSGQLPKELGNLTNLLSLGIILDNFTGELPEELGNLTKLEQLYIDSSGFSGPFPLTISKLKNLKKASDNEFTGKLPDYLGSLTELEDLAFQGNSFEGPIPASLSNLTKLTNLRIGDIVNGTSSLGFISNLTSLTNLVLRNCRISENLETVDFSKFLGNNSLIGSLPDVISSSLKVMNLVANNIVLGSTKNSDISTRGSDNTIYEADATNLGDASYYVTDQIRWGVSNVGYFYQATDRMDIIYSSEHFQNAVDSKLFETARMSPSSLRYYGLGLENGNYTVMLQFAEFAFPDMQTWLSLGRRIFDIYVQGALKEKNFDIRKTAGGKSFTAINRTYTATVLKNFLEIHLFWAGKGTSGIPTQGYYGPMISALSVTPNFTPTVRNGVPKKGSKAGEIAGILTGVSVLGLAGLFGIFMWIKKRRTMAKKKEELYNLVGRPDVFSNSELKLVTDNFNSQNIIGEGGYGPVYKGKLPDGRVIAVKQLSESSHQGKSQFVTEVATISAVQHRNLVKLHGCCIDSNTPLLVYEYLENGSLDRAIFGHSSLNLDWAMRFEIILGIARGLSYLHEESSVCIVHRDIKASNILLDTDLIPKISDFGLAKLYDEKQTHVSTGIAGTFGYLAPEYAMRGHLTQKADVFAFGVVMLETVAGRSNTNNSLEESKINLLEWAWDQYEKEQALRILDPNLKGFNKDEAFRVIRVALHCTQGSPHQRPPMSKIVAMLIGEVEVPEVVTKPSYITEWQMMDGNRSYVTISYSGSTTHEFSRQNEIEPLQQSPPIIKAGR</sequence>
<evidence type="ECO:0000256" key="16">
    <source>
        <dbReference type="ARBA" id="ARBA00023180"/>
    </source>
</evidence>
<dbReference type="PANTHER" id="PTHR48006:SF97">
    <property type="entry name" value="OS04G0291900 PROTEIN"/>
    <property type="match status" value="1"/>
</dbReference>
<dbReference type="PROSITE" id="PS50011">
    <property type="entry name" value="PROTEIN_KINASE_DOM"/>
    <property type="match status" value="1"/>
</dbReference>
<dbReference type="SMART" id="SM00220">
    <property type="entry name" value="S_TKc"/>
    <property type="match status" value="1"/>
</dbReference>
<keyword evidence="23" id="KW-1185">Reference proteome</keyword>
<dbReference type="GO" id="GO:0005524">
    <property type="term" value="F:ATP binding"/>
    <property type="evidence" value="ECO:0007669"/>
    <property type="project" value="UniProtKB-KW"/>
</dbReference>
<comment type="catalytic activity">
    <reaction evidence="18">
        <text>L-seryl-[protein] + ATP = O-phospho-L-seryl-[protein] + ADP + H(+)</text>
        <dbReference type="Rhea" id="RHEA:17989"/>
        <dbReference type="Rhea" id="RHEA-COMP:9863"/>
        <dbReference type="Rhea" id="RHEA-COMP:11604"/>
        <dbReference type="ChEBI" id="CHEBI:15378"/>
        <dbReference type="ChEBI" id="CHEBI:29999"/>
        <dbReference type="ChEBI" id="CHEBI:30616"/>
        <dbReference type="ChEBI" id="CHEBI:83421"/>
        <dbReference type="ChEBI" id="CHEBI:456216"/>
        <dbReference type="EC" id="2.7.11.1"/>
    </reaction>
</comment>
<evidence type="ECO:0000256" key="5">
    <source>
        <dbReference type="ARBA" id="ARBA00022614"/>
    </source>
</evidence>
<name>A0A0E0DNZ8_9ORYZ</name>
<evidence type="ECO:0000256" key="11">
    <source>
        <dbReference type="ARBA" id="ARBA00022777"/>
    </source>
</evidence>
<dbReference type="PROSITE" id="PS00108">
    <property type="entry name" value="PROTEIN_KINASE_ST"/>
    <property type="match status" value="1"/>
</dbReference>
<dbReference type="PANTHER" id="PTHR48006">
    <property type="entry name" value="LEUCINE-RICH REPEAT-CONTAINING PROTEIN DDB_G0281931-RELATED"/>
    <property type="match status" value="1"/>
</dbReference>
<dbReference type="EC" id="2.7.11.1" evidence="2"/>
<dbReference type="SUPFAM" id="SSF52058">
    <property type="entry name" value="L domain-like"/>
    <property type="match status" value="1"/>
</dbReference>
<comment type="subcellular location">
    <subcellularLocation>
        <location evidence="1">Membrane</location>
        <topology evidence="1">Single-pass membrane protein</topology>
    </subcellularLocation>
</comment>
<accession>A0A0E0DNZ8</accession>
<evidence type="ECO:0000256" key="19">
    <source>
        <dbReference type="SAM" id="MobiDB-lite"/>
    </source>
</evidence>
<evidence type="ECO:0000256" key="20">
    <source>
        <dbReference type="SAM" id="Phobius"/>
    </source>
</evidence>
<evidence type="ECO:0000256" key="13">
    <source>
        <dbReference type="ARBA" id="ARBA00022989"/>
    </source>
</evidence>
<dbReference type="Pfam" id="PF11721">
    <property type="entry name" value="Malectin"/>
    <property type="match status" value="1"/>
</dbReference>
<dbReference type="InterPro" id="IPR021720">
    <property type="entry name" value="Malectin_dom"/>
</dbReference>
<proteinExistence type="predicted"/>
<evidence type="ECO:0000256" key="7">
    <source>
        <dbReference type="ARBA" id="ARBA00022692"/>
    </source>
</evidence>
<dbReference type="AlphaFoldDB" id="A0A0E0DNZ8"/>
<dbReference type="FunFam" id="3.80.10.10:FF:000041">
    <property type="entry name" value="LRR receptor-like serine/threonine-protein kinase ERECTA"/>
    <property type="match status" value="1"/>
</dbReference>
<keyword evidence="8" id="KW-0732">Signal</keyword>
<dbReference type="FunFam" id="3.30.200.20:FF:000140">
    <property type="entry name" value="Leucine-rich repeat receptor-like protein kinase"/>
    <property type="match status" value="1"/>
</dbReference>
<reference evidence="22" key="1">
    <citation type="submission" date="2015-04" db="UniProtKB">
        <authorList>
            <consortium name="EnsemblPlants"/>
        </authorList>
    </citation>
    <scope>IDENTIFICATION</scope>
</reference>
<dbReference type="FunFam" id="2.60.120.430:FF:000002">
    <property type="entry name" value="Leucine-rich repeat receptor-like protein kinase"/>
    <property type="match status" value="1"/>
</dbReference>
<dbReference type="Pfam" id="PF07714">
    <property type="entry name" value="PK_Tyr_Ser-Thr"/>
    <property type="match status" value="1"/>
</dbReference>
<keyword evidence="5" id="KW-0433">Leucine-rich repeat</keyword>
<dbReference type="Gene3D" id="1.10.510.10">
    <property type="entry name" value="Transferase(Phosphotransferase) domain 1"/>
    <property type="match status" value="1"/>
</dbReference>
<feature type="transmembrane region" description="Helical" evidence="20">
    <location>
        <begin position="505"/>
        <end position="527"/>
    </location>
</feature>
<keyword evidence="16" id="KW-0325">Glycoprotein</keyword>
<organism evidence="22">
    <name type="scientific">Oryza meridionalis</name>
    <dbReference type="NCBI Taxonomy" id="40149"/>
    <lineage>
        <taxon>Eukaryota</taxon>
        <taxon>Viridiplantae</taxon>
        <taxon>Streptophyta</taxon>
        <taxon>Embryophyta</taxon>
        <taxon>Tracheophyta</taxon>
        <taxon>Spermatophyta</taxon>
        <taxon>Magnoliopsida</taxon>
        <taxon>Liliopsida</taxon>
        <taxon>Poales</taxon>
        <taxon>Poaceae</taxon>
        <taxon>BOP clade</taxon>
        <taxon>Oryzoideae</taxon>
        <taxon>Oryzeae</taxon>
        <taxon>Oryzinae</taxon>
        <taxon>Oryza</taxon>
    </lineage>
</organism>
<keyword evidence="7 20" id="KW-0812">Transmembrane</keyword>